<dbReference type="RefSeq" id="WP_171563514.1">
    <property type="nucleotide sequence ID" value="NZ_JABFCS010000001.1"/>
</dbReference>
<evidence type="ECO:0000256" key="1">
    <source>
        <dbReference type="ARBA" id="ARBA00004418"/>
    </source>
</evidence>
<dbReference type="SUPFAM" id="SSF46626">
    <property type="entry name" value="Cytochrome c"/>
    <property type="match status" value="2"/>
</dbReference>
<dbReference type="GO" id="GO:0042597">
    <property type="term" value="C:periplasmic space"/>
    <property type="evidence" value="ECO:0007669"/>
    <property type="project" value="UniProtKB-SubCell"/>
</dbReference>
<evidence type="ECO:0000313" key="12">
    <source>
        <dbReference type="Proteomes" id="UP000552954"/>
    </source>
</evidence>
<dbReference type="PIRSF" id="PIRSF000005">
    <property type="entry name" value="Cytochrome_c4"/>
    <property type="match status" value="1"/>
</dbReference>
<keyword evidence="7 9" id="KW-0408">Iron</keyword>
<dbReference type="InterPro" id="IPR024167">
    <property type="entry name" value="Cytochrome_c4-like"/>
</dbReference>
<dbReference type="PANTHER" id="PTHR33751:SF9">
    <property type="entry name" value="CYTOCHROME C4"/>
    <property type="match status" value="1"/>
</dbReference>
<dbReference type="AlphaFoldDB" id="A0A849KG82"/>
<dbReference type="PANTHER" id="PTHR33751">
    <property type="entry name" value="CBB3-TYPE CYTOCHROME C OXIDASE SUBUNIT FIXP"/>
    <property type="match status" value="1"/>
</dbReference>
<feature type="binding site" description="covalent" evidence="8">
    <location>
        <position position="5"/>
    </location>
    <ligand>
        <name>heme c</name>
        <dbReference type="ChEBI" id="CHEBI:61717"/>
        <label>1</label>
    </ligand>
</feature>
<dbReference type="InterPro" id="IPR009056">
    <property type="entry name" value="Cyt_c-like_dom"/>
</dbReference>
<feature type="domain" description="Cytochrome c" evidence="10">
    <location>
        <begin position="80"/>
        <end position="161"/>
    </location>
</feature>
<dbReference type="PROSITE" id="PS51007">
    <property type="entry name" value="CYTC"/>
    <property type="match status" value="2"/>
</dbReference>
<dbReference type="Proteomes" id="UP000552954">
    <property type="component" value="Unassembled WGS sequence"/>
</dbReference>
<dbReference type="Pfam" id="PF00034">
    <property type="entry name" value="Cytochrom_C"/>
    <property type="match status" value="1"/>
</dbReference>
<comment type="PTM">
    <text evidence="8">Binds 2 heme c groups covalently per subunit.</text>
</comment>
<keyword evidence="5" id="KW-0574">Periplasm</keyword>
<dbReference type="EMBL" id="JABFCS010000001">
    <property type="protein sequence ID" value="NNU44456.1"/>
    <property type="molecule type" value="Genomic_DNA"/>
</dbReference>
<keyword evidence="2" id="KW-0813">Transport</keyword>
<protein>
    <submittedName>
        <fullName evidence="11">C-type cytochrome</fullName>
    </submittedName>
</protein>
<dbReference type="GO" id="GO:0020037">
    <property type="term" value="F:heme binding"/>
    <property type="evidence" value="ECO:0007669"/>
    <property type="project" value="InterPro"/>
</dbReference>
<comment type="caution">
    <text evidence="11">The sequence shown here is derived from an EMBL/GenBank/DDBJ whole genome shotgun (WGS) entry which is preliminary data.</text>
</comment>
<sequence>MCAACHGPLGNSQIANTPSLAGQPKLFIENTLVLIREGMRDVPAMKGMLHGVSDAEIVELANYFSAQKPVPAAGGAPDEATFRRGQALATRGLCGSCHLPDYSGRAQIPRLAGQHEAFLLQSLKQFRDHPGPGRDTIMAASLYGLKDNELADLAHYLAHYR</sequence>
<evidence type="ECO:0000256" key="7">
    <source>
        <dbReference type="ARBA" id="ARBA00023004"/>
    </source>
</evidence>
<keyword evidence="3 8" id="KW-0349">Heme</keyword>
<keyword evidence="12" id="KW-1185">Reference proteome</keyword>
<evidence type="ECO:0000256" key="6">
    <source>
        <dbReference type="ARBA" id="ARBA00022982"/>
    </source>
</evidence>
<gene>
    <name evidence="11" type="ORF">HK415_16695</name>
</gene>
<evidence type="ECO:0000256" key="4">
    <source>
        <dbReference type="ARBA" id="ARBA00022723"/>
    </source>
</evidence>
<evidence type="ECO:0000256" key="8">
    <source>
        <dbReference type="PIRSR" id="PIRSR000005-1"/>
    </source>
</evidence>
<feature type="binding site" description="covalent" evidence="8">
    <location>
        <position position="2"/>
    </location>
    <ligand>
        <name>heme c</name>
        <dbReference type="ChEBI" id="CHEBI:61717"/>
        <label>1</label>
    </ligand>
</feature>
<dbReference type="GO" id="GO:0009055">
    <property type="term" value="F:electron transfer activity"/>
    <property type="evidence" value="ECO:0007669"/>
    <property type="project" value="InterPro"/>
</dbReference>
<accession>A0A849KG82</accession>
<feature type="binding site" description="axial binding residue" evidence="9">
    <location>
        <position position="138"/>
    </location>
    <ligand>
        <name>heme c</name>
        <dbReference type="ChEBI" id="CHEBI:61717"/>
        <label>2</label>
    </ligand>
    <ligandPart>
        <name>Fe</name>
        <dbReference type="ChEBI" id="CHEBI:18248"/>
    </ligandPart>
</feature>
<evidence type="ECO:0000256" key="2">
    <source>
        <dbReference type="ARBA" id="ARBA00022448"/>
    </source>
</evidence>
<dbReference type="GO" id="GO:0005506">
    <property type="term" value="F:iron ion binding"/>
    <property type="evidence" value="ECO:0007669"/>
    <property type="project" value="InterPro"/>
</dbReference>
<name>A0A849KG82_9BURK</name>
<keyword evidence="4 9" id="KW-0479">Metal-binding</keyword>
<evidence type="ECO:0000313" key="11">
    <source>
        <dbReference type="EMBL" id="NNU44456.1"/>
    </source>
</evidence>
<keyword evidence="6" id="KW-0249">Electron transport</keyword>
<dbReference type="Pfam" id="PF13442">
    <property type="entry name" value="Cytochrome_CBB3"/>
    <property type="match status" value="1"/>
</dbReference>
<dbReference type="InterPro" id="IPR036909">
    <property type="entry name" value="Cyt_c-like_dom_sf"/>
</dbReference>
<reference evidence="11 12" key="1">
    <citation type="submission" date="2020-05" db="EMBL/GenBank/DDBJ databases">
        <authorList>
            <person name="Khan S.A."/>
            <person name="Jeon C.O."/>
            <person name="Chun B.H."/>
        </authorList>
    </citation>
    <scope>NUCLEOTIDE SEQUENCE [LARGE SCALE GENOMIC DNA]</scope>
    <source>
        <strain evidence="11 12">B156</strain>
    </source>
</reference>
<evidence type="ECO:0000256" key="3">
    <source>
        <dbReference type="ARBA" id="ARBA00022617"/>
    </source>
</evidence>
<evidence type="ECO:0000259" key="10">
    <source>
        <dbReference type="PROSITE" id="PS51007"/>
    </source>
</evidence>
<proteinExistence type="predicted"/>
<feature type="binding site" description="covalent" evidence="8">
    <location>
        <position position="94"/>
    </location>
    <ligand>
        <name>heme c</name>
        <dbReference type="ChEBI" id="CHEBI:61717"/>
        <label>2</label>
    </ligand>
</feature>
<dbReference type="Gene3D" id="1.10.760.10">
    <property type="entry name" value="Cytochrome c-like domain"/>
    <property type="match status" value="2"/>
</dbReference>
<comment type="subcellular location">
    <subcellularLocation>
        <location evidence="1">Periplasm</location>
    </subcellularLocation>
</comment>
<organism evidence="11 12">
    <name type="scientific">Ramlibacter montanisoli</name>
    <dbReference type="NCBI Taxonomy" id="2732512"/>
    <lineage>
        <taxon>Bacteria</taxon>
        <taxon>Pseudomonadati</taxon>
        <taxon>Pseudomonadota</taxon>
        <taxon>Betaproteobacteria</taxon>
        <taxon>Burkholderiales</taxon>
        <taxon>Comamonadaceae</taxon>
        <taxon>Ramlibacter</taxon>
    </lineage>
</organism>
<evidence type="ECO:0000256" key="9">
    <source>
        <dbReference type="PIRSR" id="PIRSR000005-2"/>
    </source>
</evidence>
<feature type="binding site" description="axial binding residue" evidence="9">
    <location>
        <position position="45"/>
    </location>
    <ligand>
        <name>heme c</name>
        <dbReference type="ChEBI" id="CHEBI:61717"/>
        <label>1</label>
    </ligand>
    <ligandPart>
        <name>Fe</name>
        <dbReference type="ChEBI" id="CHEBI:18248"/>
    </ligandPart>
</feature>
<feature type="binding site" description="axial binding residue" evidence="9">
    <location>
        <position position="98"/>
    </location>
    <ligand>
        <name>heme c</name>
        <dbReference type="ChEBI" id="CHEBI:61717"/>
        <label>2</label>
    </ligand>
    <ligandPart>
        <name>Fe</name>
        <dbReference type="ChEBI" id="CHEBI:18248"/>
    </ligandPart>
</feature>
<feature type="binding site" description="axial binding residue" evidence="9">
    <location>
        <position position="6"/>
    </location>
    <ligand>
        <name>heme c</name>
        <dbReference type="ChEBI" id="CHEBI:61717"/>
        <label>1</label>
    </ligand>
    <ligandPart>
        <name>Fe</name>
        <dbReference type="ChEBI" id="CHEBI:18248"/>
    </ligandPart>
</feature>
<evidence type="ECO:0000256" key="5">
    <source>
        <dbReference type="ARBA" id="ARBA00022764"/>
    </source>
</evidence>
<dbReference type="InterPro" id="IPR050597">
    <property type="entry name" value="Cytochrome_c_Oxidase_Subunit"/>
</dbReference>
<feature type="domain" description="Cytochrome c" evidence="10">
    <location>
        <begin position="1"/>
        <end position="68"/>
    </location>
</feature>
<reference evidence="11 12" key="2">
    <citation type="submission" date="2020-06" db="EMBL/GenBank/DDBJ databases">
        <title>Ramlibacter rhizophilus sp. nov., isolated from rhizosphere soil of national flower Mugunghwa from South Korea.</title>
        <authorList>
            <person name="Zheng-Fei Y."/>
            <person name="Huan T."/>
        </authorList>
    </citation>
    <scope>NUCLEOTIDE SEQUENCE [LARGE SCALE GENOMIC DNA]</scope>
    <source>
        <strain evidence="11 12">B156</strain>
    </source>
</reference>
<feature type="binding site" description="covalent" evidence="8">
    <location>
        <position position="97"/>
    </location>
    <ligand>
        <name>heme c</name>
        <dbReference type="ChEBI" id="CHEBI:61717"/>
        <label>2</label>
    </ligand>
</feature>